<dbReference type="Gene3D" id="3.40.630.30">
    <property type="match status" value="1"/>
</dbReference>
<dbReference type="AlphaFoldDB" id="A0ABD6CKX0"/>
<evidence type="ECO:0000256" key="1">
    <source>
        <dbReference type="SAM" id="MobiDB-lite"/>
    </source>
</evidence>
<keyword evidence="3" id="KW-0808">Transferase</keyword>
<keyword evidence="4" id="KW-1185">Reference proteome</keyword>
<dbReference type="InterPro" id="IPR016181">
    <property type="entry name" value="Acyl_CoA_acyltransferase"/>
</dbReference>
<comment type="caution">
    <text evidence="3">The sequence shown here is derived from an EMBL/GenBank/DDBJ whole genome shotgun (WGS) entry which is preliminary data.</text>
</comment>
<accession>A0ABD6CKX0</accession>
<organism evidence="3 4">
    <name type="scientific">Halobellus rarus</name>
    <dbReference type="NCBI Taxonomy" id="1126237"/>
    <lineage>
        <taxon>Archaea</taxon>
        <taxon>Methanobacteriati</taxon>
        <taxon>Methanobacteriota</taxon>
        <taxon>Stenosarchaea group</taxon>
        <taxon>Halobacteria</taxon>
        <taxon>Halobacteriales</taxon>
        <taxon>Haloferacaceae</taxon>
        <taxon>Halobellus</taxon>
    </lineage>
</organism>
<feature type="region of interest" description="Disordered" evidence="1">
    <location>
        <begin position="47"/>
        <end position="91"/>
    </location>
</feature>
<dbReference type="RefSeq" id="WP_256419864.1">
    <property type="nucleotide sequence ID" value="NZ_JANHDI010000001.1"/>
</dbReference>
<sequence>MSHDIREATAADADDAARLLDAAMLEFDRERVRRRIDDGDVLVAVTEAHGTPAGGRELGTGETHGEAEPGSGGTHGEAETEGGDCGVDGSETPADRVVGVCVLDAVGRTAADDGDVDATERTPTDDGDFAAVADVVGSERPATEIVSIAVHRSRRGRGIGRALVGAAAARSAGPLVARFHEQVRPFYEALGFEIRAPVSEASGDDGAEGGDGSDSGDSDEIGDRDPISGDDRLYGVLT</sequence>
<proteinExistence type="predicted"/>
<gene>
    <name evidence="3" type="ORF">ACFSBX_06690</name>
</gene>
<name>A0ABD6CKX0_9EURY</name>
<dbReference type="InterPro" id="IPR000182">
    <property type="entry name" value="GNAT_dom"/>
</dbReference>
<dbReference type="PROSITE" id="PS51186">
    <property type="entry name" value="GNAT"/>
    <property type="match status" value="1"/>
</dbReference>
<evidence type="ECO:0000313" key="4">
    <source>
        <dbReference type="Proteomes" id="UP001597085"/>
    </source>
</evidence>
<feature type="compositionally biased region" description="Basic and acidic residues" evidence="1">
    <location>
        <begin position="221"/>
        <end position="238"/>
    </location>
</feature>
<evidence type="ECO:0000259" key="2">
    <source>
        <dbReference type="PROSITE" id="PS51186"/>
    </source>
</evidence>
<keyword evidence="3" id="KW-0012">Acyltransferase</keyword>
<feature type="region of interest" description="Disordered" evidence="1">
    <location>
        <begin position="198"/>
        <end position="238"/>
    </location>
</feature>
<dbReference type="GO" id="GO:0016746">
    <property type="term" value="F:acyltransferase activity"/>
    <property type="evidence" value="ECO:0007669"/>
    <property type="project" value="UniProtKB-KW"/>
</dbReference>
<dbReference type="Pfam" id="PF13508">
    <property type="entry name" value="Acetyltransf_7"/>
    <property type="match status" value="1"/>
</dbReference>
<protein>
    <submittedName>
        <fullName evidence="3">GNAT family N-acetyltransferase</fullName>
        <ecNumber evidence="3">2.3.1.-</ecNumber>
    </submittedName>
</protein>
<reference evidence="3 4" key="1">
    <citation type="journal article" date="2019" name="Int. J. Syst. Evol. Microbiol.">
        <title>The Global Catalogue of Microorganisms (GCM) 10K type strain sequencing project: providing services to taxonomists for standard genome sequencing and annotation.</title>
        <authorList>
            <consortium name="The Broad Institute Genomics Platform"/>
            <consortium name="The Broad Institute Genome Sequencing Center for Infectious Disease"/>
            <person name="Wu L."/>
            <person name="Ma J."/>
        </authorList>
    </citation>
    <scope>NUCLEOTIDE SEQUENCE [LARGE SCALE GENOMIC DNA]</scope>
    <source>
        <strain evidence="3 4">CGMCC 1.12121</strain>
    </source>
</reference>
<evidence type="ECO:0000313" key="3">
    <source>
        <dbReference type="EMBL" id="MFD1598643.1"/>
    </source>
</evidence>
<dbReference type="EMBL" id="JBHUDK010000005">
    <property type="protein sequence ID" value="MFD1598643.1"/>
    <property type="molecule type" value="Genomic_DNA"/>
</dbReference>
<feature type="domain" description="N-acetyltransferase" evidence="2">
    <location>
        <begin position="125"/>
        <end position="228"/>
    </location>
</feature>
<dbReference type="Proteomes" id="UP001597085">
    <property type="component" value="Unassembled WGS sequence"/>
</dbReference>
<dbReference type="SUPFAM" id="SSF55729">
    <property type="entry name" value="Acyl-CoA N-acyltransferases (Nat)"/>
    <property type="match status" value="1"/>
</dbReference>
<dbReference type="EC" id="2.3.1.-" evidence="3"/>